<keyword evidence="9" id="KW-0378">Hydrolase</keyword>
<comment type="subcellular location">
    <subcellularLocation>
        <location evidence="2">Cytoplasm</location>
    </subcellularLocation>
    <subcellularLocation>
        <location evidence="1">Nucleus</location>
    </subcellularLocation>
</comment>
<dbReference type="EMBL" id="KN846952">
    <property type="protein sequence ID" value="KIV84020.1"/>
    <property type="molecule type" value="Genomic_DNA"/>
</dbReference>
<dbReference type="GO" id="GO:0005737">
    <property type="term" value="C:cytoplasm"/>
    <property type="evidence" value="ECO:0007669"/>
    <property type="project" value="UniProtKB-SubCell"/>
</dbReference>
<evidence type="ECO:0000256" key="12">
    <source>
        <dbReference type="ARBA" id="ARBA00023254"/>
    </source>
</evidence>
<keyword evidence="10" id="KW-0904">Protein phosphatase</keyword>
<evidence type="ECO:0000259" key="15">
    <source>
        <dbReference type="PROSITE" id="PS50054"/>
    </source>
</evidence>
<evidence type="ECO:0000256" key="6">
    <source>
        <dbReference type="ARBA" id="ARBA00022553"/>
    </source>
</evidence>
<evidence type="ECO:0000256" key="13">
    <source>
        <dbReference type="ARBA" id="ARBA00023306"/>
    </source>
</evidence>
<dbReference type="EC" id="3.1.3.48" evidence="4"/>
<dbReference type="STRING" id="1016849.A0A0D1W5Y9"/>
<dbReference type="InterPro" id="IPR000387">
    <property type="entry name" value="Tyr_Pase_dom"/>
</dbReference>
<name>A0A0D1W5Y9_9EURO</name>
<evidence type="ECO:0000256" key="10">
    <source>
        <dbReference type="ARBA" id="ARBA00022912"/>
    </source>
</evidence>
<dbReference type="Proteomes" id="UP000053599">
    <property type="component" value="Unassembled WGS sequence"/>
</dbReference>
<evidence type="ECO:0000256" key="5">
    <source>
        <dbReference type="ARBA" id="ARBA00022490"/>
    </source>
</evidence>
<dbReference type="SMART" id="SM00195">
    <property type="entry name" value="DSPc"/>
    <property type="match status" value="1"/>
</dbReference>
<organism evidence="17 18">
    <name type="scientific">Exophiala sideris</name>
    <dbReference type="NCBI Taxonomy" id="1016849"/>
    <lineage>
        <taxon>Eukaryota</taxon>
        <taxon>Fungi</taxon>
        <taxon>Dikarya</taxon>
        <taxon>Ascomycota</taxon>
        <taxon>Pezizomycotina</taxon>
        <taxon>Eurotiomycetes</taxon>
        <taxon>Chaetothyriomycetidae</taxon>
        <taxon>Chaetothyriales</taxon>
        <taxon>Herpotrichiellaceae</taxon>
        <taxon>Exophiala</taxon>
    </lineage>
</organism>
<dbReference type="GO" id="GO:0051301">
    <property type="term" value="P:cell division"/>
    <property type="evidence" value="ECO:0007669"/>
    <property type="project" value="UniProtKB-KW"/>
</dbReference>
<keyword evidence="7" id="KW-0132">Cell division</keyword>
<dbReference type="PROSITE" id="PS50054">
    <property type="entry name" value="TYR_PHOSPHATASE_DUAL"/>
    <property type="match status" value="1"/>
</dbReference>
<reference evidence="17 18" key="1">
    <citation type="submission" date="2015-01" db="EMBL/GenBank/DDBJ databases">
        <title>The Genome Sequence of Exophiala sideris CBS121828.</title>
        <authorList>
            <consortium name="The Broad Institute Genomics Platform"/>
            <person name="Cuomo C."/>
            <person name="de Hoog S."/>
            <person name="Gorbushina A."/>
            <person name="Stielow B."/>
            <person name="Teixiera M."/>
            <person name="Abouelleil A."/>
            <person name="Chapman S.B."/>
            <person name="Priest M."/>
            <person name="Young S.K."/>
            <person name="Wortman J."/>
            <person name="Nusbaum C."/>
            <person name="Birren B."/>
        </authorList>
    </citation>
    <scope>NUCLEOTIDE SEQUENCE [LARGE SCALE GENOMIC DNA]</scope>
    <source>
        <strain evidence="17 18">CBS 121828</strain>
    </source>
</reference>
<evidence type="ECO:0000256" key="2">
    <source>
        <dbReference type="ARBA" id="ARBA00004496"/>
    </source>
</evidence>
<sequence>MAPTMVHPVSYGQVIEYIQDRLYLASYTQAPNENTPFPYPTQAKRSPHKKSSRAQPGPTPATLRPPPVYFTIDDTLLYNAFHADFGPLHIGHLYRFAVQFHDILGDPANNDKAVVFWSRADARSRANAACLVACYMVLIQAWPPHLALAPIAQADPPYMPFRDAGYSQADFILNIQDVVYGVWKAKEENLCQLKEFNLEEYERYERVDMGDFNWVSPQFLAFASPQSEPVAPIPITSPAYATLPSCVPEIPNARISQPFKNVLTHFVQRDVGLVVRLNSELYCPSYFTALGIQHIDMIFEDGTCPTLPIVRKFIKLAHDTISKNKGVAVHCKAGLGRTGCLIGAYLIYRHGFTANEVIAFMRFMRPGMVVGPQQHWLHLNQGKFREWFLEDQWKAKLELAKPITPRAMATKTPMRVSSGGAQIATPDRSSARRSALGEIDGNDVATYQDENLPAPTPGQPRKYARMDPRNHPYSRSTSGTVRASPVKADSEVTVETHRHSTNGAESEEELILQRAASRRSQSKSPGSKGKARSVSYTTTTTTMTKTFDVGDTKGIYEDDGDVAFQLEDTNAIWDELAQEQENLKLSTMSEKGGAPRQKTPRSASGMGVMSVSKTRSLRESPRRSGGEDKTKVRKTSGRVGSANHGPVAVKR</sequence>
<dbReference type="Pfam" id="PF14671">
    <property type="entry name" value="DSPn"/>
    <property type="match status" value="1"/>
</dbReference>
<evidence type="ECO:0000256" key="9">
    <source>
        <dbReference type="ARBA" id="ARBA00022801"/>
    </source>
</evidence>
<dbReference type="InterPro" id="IPR016130">
    <property type="entry name" value="Tyr_Pase_AS"/>
</dbReference>
<dbReference type="InterPro" id="IPR000340">
    <property type="entry name" value="Dual-sp_phosphatase_cat-dom"/>
</dbReference>
<keyword evidence="6" id="KW-0597">Phosphoprotein</keyword>
<keyword evidence="12" id="KW-0469">Meiosis</keyword>
<evidence type="ECO:0000313" key="17">
    <source>
        <dbReference type="EMBL" id="KIV84020.1"/>
    </source>
</evidence>
<evidence type="ECO:0000313" key="18">
    <source>
        <dbReference type="Proteomes" id="UP000053599"/>
    </source>
</evidence>
<evidence type="ECO:0000256" key="11">
    <source>
        <dbReference type="ARBA" id="ARBA00023242"/>
    </source>
</evidence>
<feature type="region of interest" description="Disordered" evidence="14">
    <location>
        <begin position="406"/>
        <end position="536"/>
    </location>
</feature>
<dbReference type="AlphaFoldDB" id="A0A0D1W5Y9"/>
<dbReference type="GO" id="GO:0004725">
    <property type="term" value="F:protein tyrosine phosphatase activity"/>
    <property type="evidence" value="ECO:0007669"/>
    <property type="project" value="UniProtKB-EC"/>
</dbReference>
<dbReference type="InterPro" id="IPR029021">
    <property type="entry name" value="Prot-tyrosine_phosphatase-like"/>
</dbReference>
<gene>
    <name evidence="17" type="ORF">PV11_05996</name>
</gene>
<feature type="compositionally biased region" description="Basic and acidic residues" evidence="14">
    <location>
        <begin position="616"/>
        <end position="630"/>
    </location>
</feature>
<proteinExistence type="inferred from homology"/>
<dbReference type="CDD" id="cd17657">
    <property type="entry name" value="CDC14_N"/>
    <property type="match status" value="1"/>
</dbReference>
<dbReference type="GO" id="GO:0032954">
    <property type="term" value="P:regulation of cytokinetic process"/>
    <property type="evidence" value="ECO:0007669"/>
    <property type="project" value="UniProtKB-ARBA"/>
</dbReference>
<feature type="region of interest" description="Disordered" evidence="14">
    <location>
        <begin position="585"/>
        <end position="651"/>
    </location>
</feature>
<dbReference type="Gene3D" id="3.90.190.10">
    <property type="entry name" value="Protein tyrosine phosphatase superfamily"/>
    <property type="match status" value="2"/>
</dbReference>
<keyword evidence="11" id="KW-0539">Nucleus</keyword>
<dbReference type="GO" id="GO:0051321">
    <property type="term" value="P:meiotic cell cycle"/>
    <property type="evidence" value="ECO:0007669"/>
    <property type="project" value="UniProtKB-KW"/>
</dbReference>
<dbReference type="InterPro" id="IPR003595">
    <property type="entry name" value="Tyr_Pase_cat"/>
</dbReference>
<dbReference type="FunFam" id="3.90.190.10:FF:000038">
    <property type="entry name" value="Tyrosine-protein phosphatase CDC14"/>
    <property type="match status" value="1"/>
</dbReference>
<evidence type="ECO:0000256" key="4">
    <source>
        <dbReference type="ARBA" id="ARBA00013064"/>
    </source>
</evidence>
<dbReference type="GO" id="GO:0007096">
    <property type="term" value="P:regulation of exit from mitosis"/>
    <property type="evidence" value="ECO:0007669"/>
    <property type="project" value="UniProtKB-ARBA"/>
</dbReference>
<dbReference type="InterPro" id="IPR029260">
    <property type="entry name" value="DSPn"/>
</dbReference>
<evidence type="ECO:0000259" key="16">
    <source>
        <dbReference type="PROSITE" id="PS50056"/>
    </source>
</evidence>
<dbReference type="InterPro" id="IPR050561">
    <property type="entry name" value="PTP"/>
</dbReference>
<protein>
    <recommendedName>
        <fullName evidence="4">protein-tyrosine-phosphatase</fullName>
        <ecNumber evidence="4">3.1.3.48</ecNumber>
    </recommendedName>
</protein>
<dbReference type="InterPro" id="IPR044506">
    <property type="entry name" value="CDC14_C"/>
</dbReference>
<dbReference type="GO" id="GO:0005816">
    <property type="term" value="C:spindle pole body"/>
    <property type="evidence" value="ECO:0007669"/>
    <property type="project" value="UniProtKB-ARBA"/>
</dbReference>
<keyword evidence="13" id="KW-0131">Cell cycle</keyword>
<dbReference type="GO" id="GO:0005730">
    <property type="term" value="C:nucleolus"/>
    <property type="evidence" value="ECO:0007669"/>
    <property type="project" value="UniProtKB-ARBA"/>
</dbReference>
<evidence type="ECO:0000256" key="7">
    <source>
        <dbReference type="ARBA" id="ARBA00022618"/>
    </source>
</evidence>
<feature type="compositionally biased region" description="Basic and acidic residues" evidence="14">
    <location>
        <begin position="488"/>
        <end position="498"/>
    </location>
</feature>
<dbReference type="OrthoDB" id="5632at2759"/>
<dbReference type="GO" id="GO:0033554">
    <property type="term" value="P:cellular response to stress"/>
    <property type="evidence" value="ECO:0007669"/>
    <property type="project" value="UniProtKB-ARBA"/>
</dbReference>
<dbReference type="SMART" id="SM00404">
    <property type="entry name" value="PTPc_motif"/>
    <property type="match status" value="1"/>
</dbReference>
<dbReference type="PROSITE" id="PS00383">
    <property type="entry name" value="TYR_PHOSPHATASE_1"/>
    <property type="match status" value="1"/>
</dbReference>
<dbReference type="SUPFAM" id="SSF52799">
    <property type="entry name" value="(Phosphotyrosine protein) phosphatases II"/>
    <property type="match status" value="2"/>
</dbReference>
<evidence type="ECO:0000256" key="8">
    <source>
        <dbReference type="ARBA" id="ARBA00022776"/>
    </source>
</evidence>
<dbReference type="InterPro" id="IPR020422">
    <property type="entry name" value="TYR_PHOSPHATASE_DUAL_dom"/>
</dbReference>
<keyword evidence="8" id="KW-0498">Mitosis</keyword>
<feature type="domain" description="Tyrosine-protein phosphatase" evidence="15">
    <location>
        <begin position="231"/>
        <end position="390"/>
    </location>
</feature>
<dbReference type="GO" id="GO:0000278">
    <property type="term" value="P:mitotic cell cycle"/>
    <property type="evidence" value="ECO:0007669"/>
    <property type="project" value="UniProtKB-ARBA"/>
</dbReference>
<feature type="domain" description="Tyrosine specific protein phosphatases" evidence="16">
    <location>
        <begin position="311"/>
        <end position="376"/>
    </location>
</feature>
<evidence type="ECO:0000256" key="3">
    <source>
        <dbReference type="ARBA" id="ARBA00007315"/>
    </source>
</evidence>
<dbReference type="Pfam" id="PF00782">
    <property type="entry name" value="DSPc"/>
    <property type="match status" value="1"/>
</dbReference>
<dbReference type="PROSITE" id="PS50056">
    <property type="entry name" value="TYR_PHOSPHATASE_2"/>
    <property type="match status" value="1"/>
</dbReference>
<dbReference type="PANTHER" id="PTHR23339">
    <property type="entry name" value="TYROSINE SPECIFIC PROTEIN PHOSPHATASE AND DUAL SPECIFICITY PROTEIN PHOSPHATASE"/>
    <property type="match status" value="1"/>
</dbReference>
<evidence type="ECO:0000256" key="1">
    <source>
        <dbReference type="ARBA" id="ARBA00004123"/>
    </source>
</evidence>
<dbReference type="HOGENOM" id="CLU_017787_1_1_1"/>
<feature type="region of interest" description="Disordered" evidence="14">
    <location>
        <begin position="33"/>
        <end position="65"/>
    </location>
</feature>
<accession>A0A0D1W5Y9</accession>
<dbReference type="CDD" id="cd14499">
    <property type="entry name" value="CDC14_C"/>
    <property type="match status" value="1"/>
</dbReference>
<comment type="similarity">
    <text evidence="3">Belongs to the protein-tyrosine phosphatase family. Non-receptor class CDC14 subfamily.</text>
</comment>
<keyword evidence="5" id="KW-0963">Cytoplasm</keyword>
<evidence type="ECO:0000256" key="14">
    <source>
        <dbReference type="SAM" id="MobiDB-lite"/>
    </source>
</evidence>